<feature type="region of interest" description="Disordered" evidence="6">
    <location>
        <begin position="170"/>
        <end position="212"/>
    </location>
</feature>
<dbReference type="GO" id="GO:0005634">
    <property type="term" value="C:nucleus"/>
    <property type="evidence" value="ECO:0007669"/>
    <property type="project" value="UniProtKB-SubCell"/>
</dbReference>
<keyword evidence="5" id="KW-0539">Nucleus</keyword>
<dbReference type="GeneID" id="70186251"/>
<feature type="compositionally biased region" description="Basic residues" evidence="6">
    <location>
        <begin position="193"/>
        <end position="204"/>
    </location>
</feature>
<evidence type="ECO:0000256" key="1">
    <source>
        <dbReference type="ARBA" id="ARBA00004123"/>
    </source>
</evidence>
<dbReference type="OrthoDB" id="295274at2759"/>
<dbReference type="CDD" id="cd14687">
    <property type="entry name" value="bZIP_ATF2"/>
    <property type="match status" value="1"/>
</dbReference>
<keyword evidence="2" id="KW-0805">Transcription regulation</keyword>
<sequence>MNDSQLNSIHDRAEPSYGVSWENSGDMSWITFSSPKSSTGALWPAPGETFAMDLCPTLHSSHLQLYDSMMLVDNIAPMPTSTFDVDIGASHMQPWLPSPRSSGGTFSDIHSDSSRASPEELGPESASPLCIPRRHSPQQSQEHERGIQYGGSGGSRSEACVSNEYLPEFAEVPEPATTRAASPASDGSDMTEKKKKKKTKRKTLREKNRAAATKYRNKTRHDMMELQESERELAQKNKVLRTYIECLRNEILSLKTEVLRHGSCESQMIQEYIMETAMQL</sequence>
<feature type="region of interest" description="Disordered" evidence="6">
    <location>
        <begin position="94"/>
        <end position="158"/>
    </location>
</feature>
<comment type="caution">
    <text evidence="8">The sequence shown here is derived from an EMBL/GenBank/DDBJ whole genome shotgun (WGS) entry which is preliminary data.</text>
</comment>
<keyword evidence="3" id="KW-0238">DNA-binding</keyword>
<evidence type="ECO:0000256" key="3">
    <source>
        <dbReference type="ARBA" id="ARBA00023125"/>
    </source>
</evidence>
<keyword evidence="4" id="KW-0804">Transcription</keyword>
<dbReference type="Pfam" id="PF07716">
    <property type="entry name" value="bZIP_2"/>
    <property type="match status" value="1"/>
</dbReference>
<organism evidence="8 9">
    <name type="scientific">Microdochium trichocladiopsis</name>
    <dbReference type="NCBI Taxonomy" id="1682393"/>
    <lineage>
        <taxon>Eukaryota</taxon>
        <taxon>Fungi</taxon>
        <taxon>Dikarya</taxon>
        <taxon>Ascomycota</taxon>
        <taxon>Pezizomycotina</taxon>
        <taxon>Sordariomycetes</taxon>
        <taxon>Xylariomycetidae</taxon>
        <taxon>Xylariales</taxon>
        <taxon>Microdochiaceae</taxon>
        <taxon>Microdochium</taxon>
    </lineage>
</organism>
<gene>
    <name evidence="8" type="ORF">B0I36DRAFT_348577</name>
</gene>
<dbReference type="PROSITE" id="PS00036">
    <property type="entry name" value="BZIP_BASIC"/>
    <property type="match status" value="1"/>
</dbReference>
<dbReference type="InterPro" id="IPR046347">
    <property type="entry name" value="bZIP_sf"/>
</dbReference>
<evidence type="ECO:0000256" key="4">
    <source>
        <dbReference type="ARBA" id="ARBA00023163"/>
    </source>
</evidence>
<protein>
    <recommendedName>
        <fullName evidence="7">BZIP domain-containing protein</fullName>
    </recommendedName>
</protein>
<keyword evidence="9" id="KW-1185">Reference proteome</keyword>
<evidence type="ECO:0000256" key="5">
    <source>
        <dbReference type="ARBA" id="ARBA00023242"/>
    </source>
</evidence>
<dbReference type="SMART" id="SM00338">
    <property type="entry name" value="BRLZ"/>
    <property type="match status" value="1"/>
</dbReference>
<evidence type="ECO:0000313" key="8">
    <source>
        <dbReference type="EMBL" id="KAH7033532.1"/>
    </source>
</evidence>
<dbReference type="PANTHER" id="PTHR13044:SF14">
    <property type="entry name" value="CRYPTOCEPHAL, ISOFORM A"/>
    <property type="match status" value="1"/>
</dbReference>
<accession>A0A9P8YC86</accession>
<feature type="domain" description="BZIP" evidence="7">
    <location>
        <begin position="198"/>
        <end position="261"/>
    </location>
</feature>
<evidence type="ECO:0000256" key="6">
    <source>
        <dbReference type="SAM" id="MobiDB-lite"/>
    </source>
</evidence>
<dbReference type="GO" id="GO:0001228">
    <property type="term" value="F:DNA-binding transcription activator activity, RNA polymerase II-specific"/>
    <property type="evidence" value="ECO:0007669"/>
    <property type="project" value="TreeGrafter"/>
</dbReference>
<dbReference type="AlphaFoldDB" id="A0A9P8YC86"/>
<dbReference type="RefSeq" id="XP_046014364.1">
    <property type="nucleotide sequence ID" value="XM_046156705.1"/>
</dbReference>
<proteinExistence type="predicted"/>
<dbReference type="Gene3D" id="1.20.5.170">
    <property type="match status" value="1"/>
</dbReference>
<dbReference type="PANTHER" id="PTHR13044">
    <property type="entry name" value="ACTIVATING TRANSCRIPTION FACTOR ATF 4/5"/>
    <property type="match status" value="1"/>
</dbReference>
<dbReference type="GO" id="GO:0000977">
    <property type="term" value="F:RNA polymerase II transcription regulatory region sequence-specific DNA binding"/>
    <property type="evidence" value="ECO:0007669"/>
    <property type="project" value="TreeGrafter"/>
</dbReference>
<dbReference type="PROSITE" id="PS50217">
    <property type="entry name" value="BZIP"/>
    <property type="match status" value="1"/>
</dbReference>
<evidence type="ECO:0000313" key="9">
    <source>
        <dbReference type="Proteomes" id="UP000756346"/>
    </source>
</evidence>
<dbReference type="Proteomes" id="UP000756346">
    <property type="component" value="Unassembled WGS sequence"/>
</dbReference>
<name>A0A9P8YC86_9PEZI</name>
<reference evidence="8" key="1">
    <citation type="journal article" date="2021" name="Nat. Commun.">
        <title>Genetic determinants of endophytism in the Arabidopsis root mycobiome.</title>
        <authorList>
            <person name="Mesny F."/>
            <person name="Miyauchi S."/>
            <person name="Thiergart T."/>
            <person name="Pickel B."/>
            <person name="Atanasova L."/>
            <person name="Karlsson M."/>
            <person name="Huettel B."/>
            <person name="Barry K.W."/>
            <person name="Haridas S."/>
            <person name="Chen C."/>
            <person name="Bauer D."/>
            <person name="Andreopoulos W."/>
            <person name="Pangilinan J."/>
            <person name="LaButti K."/>
            <person name="Riley R."/>
            <person name="Lipzen A."/>
            <person name="Clum A."/>
            <person name="Drula E."/>
            <person name="Henrissat B."/>
            <person name="Kohler A."/>
            <person name="Grigoriev I.V."/>
            <person name="Martin F.M."/>
            <person name="Hacquard S."/>
        </authorList>
    </citation>
    <scope>NUCLEOTIDE SEQUENCE</scope>
    <source>
        <strain evidence="8">MPI-CAGE-CH-0230</strain>
    </source>
</reference>
<dbReference type="InterPro" id="IPR004827">
    <property type="entry name" value="bZIP"/>
</dbReference>
<evidence type="ECO:0000259" key="7">
    <source>
        <dbReference type="PROSITE" id="PS50217"/>
    </source>
</evidence>
<dbReference type="SUPFAM" id="SSF57959">
    <property type="entry name" value="Leucine zipper domain"/>
    <property type="match status" value="1"/>
</dbReference>
<comment type="subcellular location">
    <subcellularLocation>
        <location evidence="1">Nucleus</location>
    </subcellularLocation>
</comment>
<dbReference type="EMBL" id="JAGTJQ010000004">
    <property type="protein sequence ID" value="KAH7033532.1"/>
    <property type="molecule type" value="Genomic_DNA"/>
</dbReference>
<evidence type="ECO:0000256" key="2">
    <source>
        <dbReference type="ARBA" id="ARBA00023015"/>
    </source>
</evidence>